<dbReference type="Proteomes" id="UP000188541">
    <property type="component" value="Unassembled WGS sequence"/>
</dbReference>
<evidence type="ECO:0000313" key="2">
    <source>
        <dbReference type="Proteomes" id="UP000188541"/>
    </source>
</evidence>
<dbReference type="AlphaFoldDB" id="A0A1V3JLX2"/>
<organism evidence="1 2">
    <name type="scientific">Rodentibacter genomosp. 2</name>
    <dbReference type="NCBI Taxonomy" id="1908266"/>
    <lineage>
        <taxon>Bacteria</taxon>
        <taxon>Pseudomonadati</taxon>
        <taxon>Pseudomonadota</taxon>
        <taxon>Gammaproteobacteria</taxon>
        <taxon>Pasteurellales</taxon>
        <taxon>Pasteurellaceae</taxon>
        <taxon>Rodentibacter</taxon>
    </lineage>
</organism>
<name>A0A1V3JLX2_9PAST</name>
<sequence length="211" mass="24966">MGFKEQQEYFEKWIDENFISVYDFIHSEMEEQNLSFQEACSYLLTIINHLIKKQSKDEHFCLFCCELPLDPPYETYSLRYVSTWELTDAIKFAVKNNRFRSERKAKKFGLSKDNIQSPFSEGKENCDESDIIKNNYNDDERNTHLQIIAVLAEEVAKLSKSYRWGNNINKLKIAELISARAQEIEIESLKSRSVETYRQKLVKVAKFYEPQ</sequence>
<comment type="caution">
    <text evidence="1">The sequence shown here is derived from an EMBL/GenBank/DDBJ whole genome shotgun (WGS) entry which is preliminary data.</text>
</comment>
<gene>
    <name evidence="1" type="ORF">BKK55_03970</name>
</gene>
<evidence type="ECO:0000313" key="1">
    <source>
        <dbReference type="EMBL" id="OOF57664.1"/>
    </source>
</evidence>
<protein>
    <submittedName>
        <fullName evidence="1">Uncharacterized protein</fullName>
    </submittedName>
</protein>
<dbReference type="RefSeq" id="WP_077550694.1">
    <property type="nucleotide sequence ID" value="NZ_MLHO01000020.1"/>
</dbReference>
<proteinExistence type="predicted"/>
<reference evidence="1 2" key="1">
    <citation type="submission" date="2016-10" db="EMBL/GenBank/DDBJ databases">
        <title>Rodentibacter gen. nov. and new species.</title>
        <authorList>
            <person name="Christensen H."/>
        </authorList>
    </citation>
    <scope>NUCLEOTIDE SEQUENCE [LARGE SCALE GENOMIC DNA]</scope>
    <source>
        <strain evidence="1 2">1996246016</strain>
    </source>
</reference>
<dbReference type="EMBL" id="MLHO01000020">
    <property type="protein sequence ID" value="OOF57664.1"/>
    <property type="molecule type" value="Genomic_DNA"/>
</dbReference>
<accession>A0A1V3JLX2</accession>
<dbReference type="OrthoDB" id="5691098at2"/>
<keyword evidence="2" id="KW-1185">Reference proteome</keyword>